<dbReference type="Proteomes" id="UP000009096">
    <property type="component" value="Chromosome 10"/>
</dbReference>
<proteinExistence type="predicted"/>
<organism evidence="2 3">
    <name type="scientific">Gibberella moniliformis (strain M3125 / FGSC 7600)</name>
    <name type="common">Maize ear and stalk rot fungus</name>
    <name type="synonym">Fusarium verticillioides</name>
    <dbReference type="NCBI Taxonomy" id="334819"/>
    <lineage>
        <taxon>Eukaryota</taxon>
        <taxon>Fungi</taxon>
        <taxon>Dikarya</taxon>
        <taxon>Ascomycota</taxon>
        <taxon>Pezizomycotina</taxon>
        <taxon>Sordariomycetes</taxon>
        <taxon>Hypocreomycetidae</taxon>
        <taxon>Hypocreales</taxon>
        <taxon>Nectriaceae</taxon>
        <taxon>Fusarium</taxon>
        <taxon>Fusarium fujikuroi species complex</taxon>
    </lineage>
</organism>
<dbReference type="KEGG" id="fvr:FVEG_08532"/>
<reference evidence="2 3" key="1">
    <citation type="journal article" date="2010" name="Nature">
        <title>Comparative genomics reveals mobile pathogenicity chromosomes in Fusarium.</title>
        <authorList>
            <person name="Ma L.J."/>
            <person name="van der Does H.C."/>
            <person name="Borkovich K.A."/>
            <person name="Coleman J.J."/>
            <person name="Daboussi M.J."/>
            <person name="Di Pietro A."/>
            <person name="Dufresne M."/>
            <person name="Freitag M."/>
            <person name="Grabherr M."/>
            <person name="Henrissat B."/>
            <person name="Houterman P.M."/>
            <person name="Kang S."/>
            <person name="Shim W.B."/>
            <person name="Woloshuk C."/>
            <person name="Xie X."/>
            <person name="Xu J.R."/>
            <person name="Antoniw J."/>
            <person name="Baker S.E."/>
            <person name="Bluhm B.H."/>
            <person name="Breakspear A."/>
            <person name="Brown D.W."/>
            <person name="Butchko R.A."/>
            <person name="Chapman S."/>
            <person name="Coulson R."/>
            <person name="Coutinho P.M."/>
            <person name="Danchin E.G."/>
            <person name="Diener A."/>
            <person name="Gale L.R."/>
            <person name="Gardiner D.M."/>
            <person name="Goff S."/>
            <person name="Hammond-Kosack K.E."/>
            <person name="Hilburn K."/>
            <person name="Hua-Van A."/>
            <person name="Jonkers W."/>
            <person name="Kazan K."/>
            <person name="Kodira C.D."/>
            <person name="Koehrsen M."/>
            <person name="Kumar L."/>
            <person name="Lee Y.H."/>
            <person name="Li L."/>
            <person name="Manners J.M."/>
            <person name="Miranda-Saavedra D."/>
            <person name="Mukherjee M."/>
            <person name="Park G."/>
            <person name="Park J."/>
            <person name="Park S.Y."/>
            <person name="Proctor R.H."/>
            <person name="Regev A."/>
            <person name="Ruiz-Roldan M.C."/>
            <person name="Sain D."/>
            <person name="Sakthikumar S."/>
            <person name="Sykes S."/>
            <person name="Schwartz D.C."/>
            <person name="Turgeon B.G."/>
            <person name="Wapinski I."/>
            <person name="Yoder O."/>
            <person name="Young S."/>
            <person name="Zeng Q."/>
            <person name="Zhou S."/>
            <person name="Galagan J."/>
            <person name="Cuomo C.A."/>
            <person name="Kistler H.C."/>
            <person name="Rep M."/>
        </authorList>
    </citation>
    <scope>NUCLEOTIDE SEQUENCE [LARGE SCALE GENOMIC DNA]</scope>
    <source>
        <strain evidence="2">7600</strain>
        <strain evidence="3">M3125 / FGSC 7600</strain>
    </source>
</reference>
<sequence>MVEDYIKEKLTCYGACHRPNEYLPHVGFGQKSLYSIAAGLGWDGLVLIATTSSHLVMEAILGGLTFGLAGGKDVLYNLHVVPPGNSAKPEPMQRRNKPSEYLEQTILSLVSSITEQFQIDRSINTPRQLKTEQSTSTNDHLTH</sequence>
<keyword evidence="3" id="KW-1185">Reference proteome</keyword>
<dbReference type="HOGENOM" id="CLU_1806320_0_0_1"/>
<dbReference type="VEuPathDB" id="FungiDB:FVEG_08532"/>
<protein>
    <submittedName>
        <fullName evidence="2">Uncharacterized protein</fullName>
    </submittedName>
</protein>
<dbReference type="GeneID" id="30066256"/>
<dbReference type="RefSeq" id="XP_018755070.1">
    <property type="nucleotide sequence ID" value="XM_018897421.1"/>
</dbReference>
<evidence type="ECO:0000256" key="1">
    <source>
        <dbReference type="SAM" id="MobiDB-lite"/>
    </source>
</evidence>
<gene>
    <name evidence="2" type="ORF">FVEG_08532</name>
</gene>
<feature type="region of interest" description="Disordered" evidence="1">
    <location>
        <begin position="124"/>
        <end position="143"/>
    </location>
</feature>
<reference evidence="2" key="2">
    <citation type="submission" date="2013-11" db="EMBL/GenBank/DDBJ databases">
        <authorList>
            <consortium name="The Broad Institute Genome Sequencing Platform"/>
            <person name="Ma L.-J."/>
            <person name="Corby-Kistler H."/>
            <person name="Broz K."/>
            <person name="Gale L.R."/>
            <person name="Jonkers W."/>
            <person name="O'Donnell K."/>
            <person name="Ploetz R."/>
            <person name="Steinberg C."/>
            <person name="Schwartz D.C."/>
            <person name="VanEtten H."/>
            <person name="Zhou S."/>
            <person name="Young S.K."/>
            <person name="Zeng Q."/>
            <person name="Gargeya S."/>
            <person name="Fitzgerald M."/>
            <person name="Abouelleil A."/>
            <person name="Alvarado L."/>
            <person name="Chapman S.B."/>
            <person name="Gainer-Dewar J."/>
            <person name="Goldberg J."/>
            <person name="Griggs A."/>
            <person name="Gujja S."/>
            <person name="Hansen M."/>
            <person name="Howarth C."/>
            <person name="Imamovic A."/>
            <person name="Ireland A."/>
            <person name="Larimer J."/>
            <person name="McCowan C."/>
            <person name="Murphy C."/>
            <person name="Pearson M."/>
            <person name="Poon T.W."/>
            <person name="Priest M."/>
            <person name="Roberts A."/>
            <person name="Saif S."/>
            <person name="Shea T."/>
            <person name="Sykes S."/>
            <person name="Wortman J."/>
            <person name="Nusbaum C."/>
            <person name="Birren B."/>
        </authorList>
    </citation>
    <scope>NUCLEOTIDE SEQUENCE</scope>
    <source>
        <strain evidence="2">7600</strain>
    </source>
</reference>
<dbReference type="EMBL" id="DS022252">
    <property type="protein sequence ID" value="EWG48878.1"/>
    <property type="molecule type" value="Genomic_DNA"/>
</dbReference>
<dbReference type="AlphaFoldDB" id="W7MBL4"/>
<dbReference type="RefSeq" id="XP_018755069.1">
    <property type="nucleotide sequence ID" value="XM_018897420.1"/>
</dbReference>
<dbReference type="EMBL" id="DS022252">
    <property type="protein sequence ID" value="EWG48879.1"/>
    <property type="molecule type" value="Genomic_DNA"/>
</dbReference>
<evidence type="ECO:0000313" key="3">
    <source>
        <dbReference type="Proteomes" id="UP000009096"/>
    </source>
</evidence>
<accession>W7MBL4</accession>
<evidence type="ECO:0000313" key="2">
    <source>
        <dbReference type="EMBL" id="EWG48878.1"/>
    </source>
</evidence>
<name>W7MBL4_GIBM7</name>